<sequence length="341" mass="38746">MEWYSKSLNSITLYLLPIASPLLEGVDAEWLIDELTARKTLSIYTSISVIIALLLSGLLYPPFVLSIPLLLISLLLPYVLTRFFVFLSNQLNNSIRRLFVALKARQAAAFSLRMDPSQSGESIRRSMLIHLRQVAHSIGHVSQVIAIKDEDESGRLLLSFCTPEMESLLNDHITSHLISISSLKTVWELVILLESEFIRLILLFLPSHPFLITKLLIQITRRIRSVNNELHECHSRLHSMSFVNESKNEKKSIKVDESTLVLQLEMIIECLRSSTLNVDGAMRTLRDIVSSHSLSPINNPLIPPIPRENQSNEEESIPLIESNPIPLRDEIALLSVVRMFW</sequence>
<evidence type="ECO:0000313" key="1">
    <source>
        <dbReference type="EnsemblMetazoa" id="PPA13576.1"/>
    </source>
</evidence>
<organism evidence="1 2">
    <name type="scientific">Pristionchus pacificus</name>
    <name type="common">Parasitic nematode worm</name>
    <dbReference type="NCBI Taxonomy" id="54126"/>
    <lineage>
        <taxon>Eukaryota</taxon>
        <taxon>Metazoa</taxon>
        <taxon>Ecdysozoa</taxon>
        <taxon>Nematoda</taxon>
        <taxon>Chromadorea</taxon>
        <taxon>Rhabditida</taxon>
        <taxon>Rhabditina</taxon>
        <taxon>Diplogasteromorpha</taxon>
        <taxon>Diplogasteroidea</taxon>
        <taxon>Neodiplogasteridae</taxon>
        <taxon>Pristionchus</taxon>
    </lineage>
</organism>
<accession>A0A8R1U986</accession>
<dbReference type="EnsemblMetazoa" id="PPA13576.1">
    <property type="protein sequence ID" value="PPA13576.1"/>
    <property type="gene ID" value="WBGene00103130"/>
</dbReference>
<reference evidence="1" key="2">
    <citation type="submission" date="2022-06" db="UniProtKB">
        <authorList>
            <consortium name="EnsemblMetazoa"/>
        </authorList>
    </citation>
    <scope>IDENTIFICATION</scope>
    <source>
        <strain evidence="1">PS312</strain>
    </source>
</reference>
<name>A0A2A6BEC7_PRIPA</name>
<gene>
    <name evidence="1" type="primary">WBGene00103130</name>
</gene>
<keyword evidence="2" id="KW-1185">Reference proteome</keyword>
<accession>A0A2A6BEC7</accession>
<evidence type="ECO:0000313" key="2">
    <source>
        <dbReference type="Proteomes" id="UP000005239"/>
    </source>
</evidence>
<protein>
    <submittedName>
        <fullName evidence="1">Uncharacterized protein</fullName>
    </submittedName>
</protein>
<proteinExistence type="predicted"/>
<dbReference type="AlphaFoldDB" id="A0A2A6BEC7"/>
<reference evidence="2" key="1">
    <citation type="journal article" date="2008" name="Nat. Genet.">
        <title>The Pristionchus pacificus genome provides a unique perspective on nematode lifestyle and parasitism.</title>
        <authorList>
            <person name="Dieterich C."/>
            <person name="Clifton S.W."/>
            <person name="Schuster L.N."/>
            <person name="Chinwalla A."/>
            <person name="Delehaunty K."/>
            <person name="Dinkelacker I."/>
            <person name="Fulton L."/>
            <person name="Fulton R."/>
            <person name="Godfrey J."/>
            <person name="Minx P."/>
            <person name="Mitreva M."/>
            <person name="Roeseler W."/>
            <person name="Tian H."/>
            <person name="Witte H."/>
            <person name="Yang S.P."/>
            <person name="Wilson R.K."/>
            <person name="Sommer R.J."/>
        </authorList>
    </citation>
    <scope>NUCLEOTIDE SEQUENCE [LARGE SCALE GENOMIC DNA]</scope>
    <source>
        <strain evidence="2">PS312</strain>
    </source>
</reference>
<dbReference type="Proteomes" id="UP000005239">
    <property type="component" value="Unassembled WGS sequence"/>
</dbReference>